<organism evidence="1 2">
    <name type="scientific">Subtercola boreus</name>
    <dbReference type="NCBI Taxonomy" id="120213"/>
    <lineage>
        <taxon>Bacteria</taxon>
        <taxon>Bacillati</taxon>
        <taxon>Actinomycetota</taxon>
        <taxon>Actinomycetes</taxon>
        <taxon>Micrococcales</taxon>
        <taxon>Microbacteriaceae</taxon>
        <taxon>Subtercola</taxon>
    </lineage>
</organism>
<evidence type="ECO:0008006" key="3">
    <source>
        <dbReference type="Google" id="ProtNLM"/>
    </source>
</evidence>
<sequence length="195" mass="21674">MAEKVEREIVYCGSVDAWRTWLAEHAEASDGIRLAIAKKGGAHHGVSYAEALDEALCVGWIDGQKNRLDDDHFLQNFGPRRARSIWSQINRDKALALVASGRMQPAGQAEIEKAQRDGRWERAYAGSKSIEVPDDLAAALAANPEAQAFFGTLSSVNRYAILFRIGSVTRAETRARKIAQYVDMLQRGETLYPKR</sequence>
<accession>A0A3E0W9G8</accession>
<dbReference type="Pfam" id="PF13376">
    <property type="entry name" value="OmdA"/>
    <property type="match status" value="1"/>
</dbReference>
<dbReference type="AlphaFoldDB" id="A0A3E0W9G8"/>
<dbReference type="OrthoDB" id="9796999at2"/>
<protein>
    <recommendedName>
        <fullName evidence="3">Bacteriocin-protection protein</fullName>
    </recommendedName>
</protein>
<dbReference type="Proteomes" id="UP000257080">
    <property type="component" value="Unassembled WGS sequence"/>
</dbReference>
<dbReference type="RefSeq" id="WP_116419384.1">
    <property type="nucleotide sequence ID" value="NZ_NBXC01000025.1"/>
</dbReference>
<reference evidence="1 2" key="1">
    <citation type="submission" date="2017-04" db="EMBL/GenBank/DDBJ databases">
        <title>Comparative genome analysis of Subtercola boreus.</title>
        <authorList>
            <person name="Cho Y.-J."/>
            <person name="Cho A."/>
            <person name="Kim O.-S."/>
            <person name="Lee J.-I."/>
        </authorList>
    </citation>
    <scope>NUCLEOTIDE SEQUENCE [LARGE SCALE GENOMIC DNA]</scope>
    <source>
        <strain evidence="1 2">P28004</strain>
    </source>
</reference>
<gene>
    <name evidence="1" type="ORF">B7R25_12965</name>
</gene>
<comment type="caution">
    <text evidence="1">The sequence shown here is derived from an EMBL/GenBank/DDBJ whole genome shotgun (WGS) entry which is preliminary data.</text>
</comment>
<evidence type="ECO:0000313" key="2">
    <source>
        <dbReference type="Proteomes" id="UP000257080"/>
    </source>
</evidence>
<dbReference type="EMBL" id="NBXE01000030">
    <property type="protein sequence ID" value="RFA25624.1"/>
    <property type="molecule type" value="Genomic_DNA"/>
</dbReference>
<evidence type="ECO:0000313" key="1">
    <source>
        <dbReference type="EMBL" id="RFA25624.1"/>
    </source>
</evidence>
<name>A0A3E0W9G8_9MICO</name>
<proteinExistence type="predicted"/>